<sequence>MRALRHRTRIAGGTYASPVPNAKRVPNQTSSEFPFKDLKDLTDWIAEEIRKGHLSPRLDYGILERTRSNDLSATLLATRRRCVKLQFTAFATAWSSAYGTPRFFGFGTRNYRLIVEFYKFLRRFILEGIDHVSAACHIWRAISLGDNERAVDKAGTLPKRLPLCSSLRLHLSSTLKRALRLPTRHLHEESLRKAVDRWTMLTESPPEDLCRQVYEFTYSIFNRHKSYFNGDSGTASLPVPAVKACVEKSTGQGGTISALYELYEHAKYAGLDKYEGEEIHFPHLQPVDPEDIHDPRAWSHLWQLQAEPERGEMTPLEAFRTARFFTTKLAVDRSNYGPIDLIPDHMRRPKAIPIAIEELGQKVRIATKHPAALAHFSRCMAARLLPVLKRERVFRRILHGDQVHIRGPPVPHKVYSADLTAASDYIEHDLGRAVLRGIADGLNISGPTRVALMKCVGSMEVPNLLATGPETLRTRLGAHMGLGTTWTILCILNHFAASKAGPPSSYAICGDDLVAAWTSKQIEIYEYQLERLGLVPNKSKAYEGSAGVFCELLIAPERNGRDYRSIHLPGLAEITCARGTPDGTTRQALNALLHRSLPRPTRQGILQTLARTRSNMIEGPVNMGGYGGKCNPKKALALLASYLELGPVRYTRERNELLRDQIAQMMCYRLPVPIKNSVAVEDAVVALKCNQRLLDVSLGRPQKAPAPASNKKVKRLAWSRLRLGQSILKRKGFIDTSATHTTGNAPRLPKAGSVFVSLPERKKMLVKMIKESPWVSSKGKARCRSLILKVTERSFNRAVANVLSHVTSSPAAGYIPINEVRAALDMSGRIPVTDQNGTERPSWWERRLTSEK</sequence>
<organism evidence="2">
    <name type="scientific">Rhizopus microsporus narnavirus 4</name>
    <dbReference type="NCBI Taxonomy" id="3156535"/>
    <lineage>
        <taxon>Viruses</taxon>
        <taxon>Riboviria</taxon>
        <taxon>Orthornavirae</taxon>
        <taxon>Lenarviricota</taxon>
        <taxon>Amabiliviricetes</taxon>
        <taxon>Wolframvirales</taxon>
        <taxon>Narnaviridae</taxon>
        <taxon>Narnavirus</taxon>
    </lineage>
</organism>
<feature type="compositionally biased region" description="Basic and acidic residues" evidence="1">
    <location>
        <begin position="842"/>
        <end position="852"/>
    </location>
</feature>
<evidence type="ECO:0000256" key="1">
    <source>
        <dbReference type="SAM" id="MobiDB-lite"/>
    </source>
</evidence>
<dbReference type="EMBL" id="LC818060">
    <property type="protein sequence ID" value="BFM51652.1"/>
    <property type="molecule type" value="Genomic_RNA"/>
</dbReference>
<name>A0AAT9H867_9VIRU</name>
<feature type="region of interest" description="Disordered" evidence="1">
    <location>
        <begin position="831"/>
        <end position="852"/>
    </location>
</feature>
<accession>A0AAT9H867</accession>
<reference evidence="2" key="1">
    <citation type="submission" date="2024-05" db="EMBL/GenBank/DDBJ databases">
        <title>New lineages of RNA viruses from clinical isolates of Rhizopus microsporus revealed by fragmented and primer-ligated dsRNA sequencing (FLDS) analysis.</title>
        <authorList>
            <person name="Sadiyah W."/>
            <person name="Zhao Y."/>
            <person name="Chiba Y."/>
            <person name="Kondo H."/>
            <person name="Suzuki N."/>
            <person name="Ban S."/>
            <person name="Yaguchi T."/>
            <person name="Urayama S."/>
            <person name="Hagiwara D."/>
        </authorList>
    </citation>
    <scope>NUCLEOTIDE SEQUENCE</scope>
    <source>
        <strain evidence="2">RmNV4-IFM52934</strain>
    </source>
</reference>
<evidence type="ECO:0000313" key="2">
    <source>
        <dbReference type="EMBL" id="BFM51652.1"/>
    </source>
</evidence>
<proteinExistence type="predicted"/>
<gene>
    <name evidence="2" type="primary">RdRp</name>
</gene>
<protein>
    <submittedName>
        <fullName evidence="2">RNA dependent RNA polymerase</fullName>
    </submittedName>
</protein>